<gene>
    <name evidence="15" type="ORF">GCM10023215_42810</name>
</gene>
<evidence type="ECO:0000256" key="8">
    <source>
        <dbReference type="ARBA" id="ARBA00022989"/>
    </source>
</evidence>
<dbReference type="InterPro" id="IPR003594">
    <property type="entry name" value="HATPase_dom"/>
</dbReference>
<dbReference type="Pfam" id="PF00672">
    <property type="entry name" value="HAMP"/>
    <property type="match status" value="1"/>
</dbReference>
<feature type="compositionally biased region" description="Pro residues" evidence="11">
    <location>
        <begin position="544"/>
        <end position="553"/>
    </location>
</feature>
<evidence type="ECO:0000256" key="2">
    <source>
        <dbReference type="ARBA" id="ARBA00004236"/>
    </source>
</evidence>
<comment type="caution">
    <text evidence="15">The sequence shown here is derived from an EMBL/GenBank/DDBJ whole genome shotgun (WGS) entry which is preliminary data.</text>
</comment>
<keyword evidence="5" id="KW-0808">Transferase</keyword>
<dbReference type="SMART" id="SM00304">
    <property type="entry name" value="HAMP"/>
    <property type="match status" value="1"/>
</dbReference>
<dbReference type="Pfam" id="PF02518">
    <property type="entry name" value="HATPase_c"/>
    <property type="match status" value="1"/>
</dbReference>
<keyword evidence="4" id="KW-0597">Phosphoprotein</keyword>
<keyword evidence="6 12" id="KW-0812">Transmembrane</keyword>
<keyword evidence="7" id="KW-0418">Kinase</keyword>
<dbReference type="Gene3D" id="1.10.287.130">
    <property type="match status" value="1"/>
</dbReference>
<dbReference type="PRINTS" id="PR00344">
    <property type="entry name" value="BCTRLSENSOR"/>
</dbReference>
<evidence type="ECO:0000259" key="13">
    <source>
        <dbReference type="PROSITE" id="PS50109"/>
    </source>
</evidence>
<dbReference type="InterPro" id="IPR050428">
    <property type="entry name" value="TCS_sensor_his_kinase"/>
</dbReference>
<keyword evidence="10 12" id="KW-0472">Membrane</keyword>
<keyword evidence="16" id="KW-1185">Reference proteome</keyword>
<feature type="compositionally biased region" description="Low complexity" evidence="11">
    <location>
        <begin position="514"/>
        <end position="523"/>
    </location>
</feature>
<dbReference type="PROSITE" id="PS50885">
    <property type="entry name" value="HAMP"/>
    <property type="match status" value="1"/>
</dbReference>
<dbReference type="EMBL" id="BAABIC010000015">
    <property type="protein sequence ID" value="GAA4699650.1"/>
    <property type="molecule type" value="Genomic_DNA"/>
</dbReference>
<evidence type="ECO:0000256" key="11">
    <source>
        <dbReference type="SAM" id="MobiDB-lite"/>
    </source>
</evidence>
<dbReference type="InterPro" id="IPR004358">
    <property type="entry name" value="Sig_transdc_His_kin-like_C"/>
</dbReference>
<evidence type="ECO:0000256" key="7">
    <source>
        <dbReference type="ARBA" id="ARBA00022777"/>
    </source>
</evidence>
<dbReference type="RefSeq" id="WP_345382472.1">
    <property type="nucleotide sequence ID" value="NZ_BAABIC010000015.1"/>
</dbReference>
<evidence type="ECO:0000256" key="5">
    <source>
        <dbReference type="ARBA" id="ARBA00022679"/>
    </source>
</evidence>
<accession>A0ABP8X2M2</accession>
<evidence type="ECO:0000259" key="14">
    <source>
        <dbReference type="PROSITE" id="PS50885"/>
    </source>
</evidence>
<comment type="subcellular location">
    <subcellularLocation>
        <location evidence="2">Cell membrane</location>
    </subcellularLocation>
</comment>
<feature type="region of interest" description="Disordered" evidence="11">
    <location>
        <begin position="1"/>
        <end position="26"/>
    </location>
</feature>
<evidence type="ECO:0000256" key="12">
    <source>
        <dbReference type="SAM" id="Phobius"/>
    </source>
</evidence>
<dbReference type="InterPro" id="IPR036097">
    <property type="entry name" value="HisK_dim/P_sf"/>
</dbReference>
<dbReference type="PROSITE" id="PS50109">
    <property type="entry name" value="HIS_KIN"/>
    <property type="match status" value="1"/>
</dbReference>
<dbReference type="Gene3D" id="3.30.565.10">
    <property type="entry name" value="Histidine kinase-like ATPase, C-terminal domain"/>
    <property type="match status" value="1"/>
</dbReference>
<dbReference type="Gene3D" id="6.10.340.10">
    <property type="match status" value="1"/>
</dbReference>
<dbReference type="PANTHER" id="PTHR45436:SF5">
    <property type="entry name" value="SENSOR HISTIDINE KINASE TRCS"/>
    <property type="match status" value="1"/>
</dbReference>
<comment type="catalytic activity">
    <reaction evidence="1">
        <text>ATP + protein L-histidine = ADP + protein N-phospho-L-histidine.</text>
        <dbReference type="EC" id="2.7.13.3"/>
    </reaction>
</comment>
<keyword evidence="8 12" id="KW-1133">Transmembrane helix</keyword>
<feature type="compositionally biased region" description="Pro residues" evidence="11">
    <location>
        <begin position="629"/>
        <end position="639"/>
    </location>
</feature>
<feature type="domain" description="HAMP" evidence="14">
    <location>
        <begin position="229"/>
        <end position="282"/>
    </location>
</feature>
<dbReference type="EC" id="2.7.13.3" evidence="3"/>
<evidence type="ECO:0000256" key="6">
    <source>
        <dbReference type="ARBA" id="ARBA00022692"/>
    </source>
</evidence>
<evidence type="ECO:0000256" key="1">
    <source>
        <dbReference type="ARBA" id="ARBA00000085"/>
    </source>
</evidence>
<reference evidence="16" key="1">
    <citation type="journal article" date="2019" name="Int. J. Syst. Evol. Microbiol.">
        <title>The Global Catalogue of Microorganisms (GCM) 10K type strain sequencing project: providing services to taxonomists for standard genome sequencing and annotation.</title>
        <authorList>
            <consortium name="The Broad Institute Genomics Platform"/>
            <consortium name="The Broad Institute Genome Sequencing Center for Infectious Disease"/>
            <person name="Wu L."/>
            <person name="Ma J."/>
        </authorList>
    </citation>
    <scope>NUCLEOTIDE SEQUENCE [LARGE SCALE GENOMIC DNA]</scope>
    <source>
        <strain evidence="16">JCM 18055</strain>
    </source>
</reference>
<dbReference type="InterPro" id="IPR003660">
    <property type="entry name" value="HAMP_dom"/>
</dbReference>
<evidence type="ECO:0000256" key="9">
    <source>
        <dbReference type="ARBA" id="ARBA00023012"/>
    </source>
</evidence>
<proteinExistence type="predicted"/>
<protein>
    <recommendedName>
        <fullName evidence="3">histidine kinase</fullName>
        <ecNumber evidence="3">2.7.13.3</ecNumber>
    </recommendedName>
</protein>
<evidence type="ECO:0000256" key="10">
    <source>
        <dbReference type="ARBA" id="ARBA00023136"/>
    </source>
</evidence>
<dbReference type="SUPFAM" id="SSF47384">
    <property type="entry name" value="Homodimeric domain of signal transducing histidine kinase"/>
    <property type="match status" value="1"/>
</dbReference>
<name>A0ABP8X2M2_9PSEU</name>
<dbReference type="SMART" id="SM00387">
    <property type="entry name" value="HATPase_c"/>
    <property type="match status" value="1"/>
</dbReference>
<dbReference type="SMART" id="SM00388">
    <property type="entry name" value="HisKA"/>
    <property type="match status" value="1"/>
</dbReference>
<organism evidence="15 16">
    <name type="scientific">Pseudonocardia yuanmonensis</name>
    <dbReference type="NCBI Taxonomy" id="1095914"/>
    <lineage>
        <taxon>Bacteria</taxon>
        <taxon>Bacillati</taxon>
        <taxon>Actinomycetota</taxon>
        <taxon>Actinomycetes</taxon>
        <taxon>Pseudonocardiales</taxon>
        <taxon>Pseudonocardiaceae</taxon>
        <taxon>Pseudonocardia</taxon>
    </lineage>
</organism>
<sequence length="639" mass="68230">MARDPDPDPAAGSGAAPERSSGPFRRVRDQLRARLGVRTTTALAAALTVGVVLLVAGAILVLGLNWLLRMQLVNTADQQATQLGDRVAANFADTEDVKRNAIQATGKRSDLVEVVTDYNNDPDRPPDVQNIGSSDPLPEYPLMTTVRAEPDEVEVVHSTWITLDDGKHEEVLVVVKGYEFPPTGQPYWVLAAQPLDFLHRAVDTVLAMVLVGIPVLVVLVGGFTYFFAGRALRPVEAMRTRVAGMTDRDLGTRVPVPPARDEVGRLAETMNQMLGRLESAQTAQRRFVADASHELRSPLATIASGLELLAGSVAESDASTVQTLRGEAGRLDRLVDGLLLLARSDERGLQPRREDVDLDEIVEAERGRPSDVGGVAPEVRAEPVRVSGDRAQLVRAVRNLVDNARRHAGSRVLVTLRAEGGDAVVDVADDGPGVPPADRGRVFERFVRLDEARARSDGGAGLGLAIVREIVAVHHGGVEVLDSPLGGALFRLRLPLADAASGPTDTVETAGPADSGPSNSGPVNPGPPDSEPSDSELRDDRPTGPLPVLAPPPREQETAPLARNGNTRPSPVPRRPAPRDDRLSPEQETAPVPRPSPVPHAVRDDERRPASVPIRLGDARSPADVNPTAPIPVVWPPAR</sequence>
<dbReference type="InterPro" id="IPR036890">
    <property type="entry name" value="HATPase_C_sf"/>
</dbReference>
<dbReference type="Proteomes" id="UP001500325">
    <property type="component" value="Unassembled WGS sequence"/>
</dbReference>
<dbReference type="InterPro" id="IPR005467">
    <property type="entry name" value="His_kinase_dom"/>
</dbReference>
<feature type="transmembrane region" description="Helical" evidence="12">
    <location>
        <begin position="205"/>
        <end position="228"/>
    </location>
</feature>
<evidence type="ECO:0000256" key="4">
    <source>
        <dbReference type="ARBA" id="ARBA00022553"/>
    </source>
</evidence>
<dbReference type="SUPFAM" id="SSF158472">
    <property type="entry name" value="HAMP domain-like"/>
    <property type="match status" value="1"/>
</dbReference>
<dbReference type="PANTHER" id="PTHR45436">
    <property type="entry name" value="SENSOR HISTIDINE KINASE YKOH"/>
    <property type="match status" value="1"/>
</dbReference>
<feature type="region of interest" description="Disordered" evidence="11">
    <location>
        <begin position="500"/>
        <end position="639"/>
    </location>
</feature>
<feature type="transmembrane region" description="Helical" evidence="12">
    <location>
        <begin position="42"/>
        <end position="68"/>
    </location>
</feature>
<dbReference type="InterPro" id="IPR003661">
    <property type="entry name" value="HisK_dim/P_dom"/>
</dbReference>
<evidence type="ECO:0000256" key="3">
    <source>
        <dbReference type="ARBA" id="ARBA00012438"/>
    </source>
</evidence>
<evidence type="ECO:0000313" key="15">
    <source>
        <dbReference type="EMBL" id="GAA4699650.1"/>
    </source>
</evidence>
<dbReference type="Pfam" id="PF00512">
    <property type="entry name" value="HisKA"/>
    <property type="match status" value="1"/>
</dbReference>
<evidence type="ECO:0000313" key="16">
    <source>
        <dbReference type="Proteomes" id="UP001500325"/>
    </source>
</evidence>
<feature type="domain" description="Histidine kinase" evidence="13">
    <location>
        <begin position="290"/>
        <end position="498"/>
    </location>
</feature>
<dbReference type="CDD" id="cd06225">
    <property type="entry name" value="HAMP"/>
    <property type="match status" value="1"/>
</dbReference>
<keyword evidence="9" id="KW-0902">Two-component regulatory system</keyword>
<dbReference type="CDD" id="cd00082">
    <property type="entry name" value="HisKA"/>
    <property type="match status" value="1"/>
</dbReference>
<dbReference type="SUPFAM" id="SSF55874">
    <property type="entry name" value="ATPase domain of HSP90 chaperone/DNA topoisomerase II/histidine kinase"/>
    <property type="match status" value="1"/>
</dbReference>